<evidence type="ECO:0000256" key="1">
    <source>
        <dbReference type="ARBA" id="ARBA00006987"/>
    </source>
</evidence>
<dbReference type="PANTHER" id="PTHR42928">
    <property type="entry name" value="TRICARBOXYLATE-BINDING PROTEIN"/>
    <property type="match status" value="1"/>
</dbReference>
<name>A0A437MHB7_9PROT</name>
<dbReference type="Gene3D" id="3.40.190.10">
    <property type="entry name" value="Periplasmic binding protein-like II"/>
    <property type="match status" value="1"/>
</dbReference>
<dbReference type="Gene3D" id="3.40.190.150">
    <property type="entry name" value="Bordetella uptake gene, domain 1"/>
    <property type="match status" value="1"/>
</dbReference>
<dbReference type="CDD" id="cd13578">
    <property type="entry name" value="PBP2_Bug27"/>
    <property type="match status" value="1"/>
</dbReference>
<proteinExistence type="inferred from homology"/>
<dbReference type="PANTHER" id="PTHR42928:SF5">
    <property type="entry name" value="BLR1237 PROTEIN"/>
    <property type="match status" value="1"/>
</dbReference>
<keyword evidence="3" id="KW-1185">Reference proteome</keyword>
<dbReference type="InterPro" id="IPR005064">
    <property type="entry name" value="BUG"/>
</dbReference>
<dbReference type="SUPFAM" id="SSF53850">
    <property type="entry name" value="Periplasmic binding protein-like II"/>
    <property type="match status" value="1"/>
</dbReference>
<comment type="similarity">
    <text evidence="1">Belongs to the UPF0065 (bug) family.</text>
</comment>
<evidence type="ECO:0000313" key="3">
    <source>
        <dbReference type="Proteomes" id="UP000282957"/>
    </source>
</evidence>
<dbReference type="PIRSF" id="PIRSF017082">
    <property type="entry name" value="YflP"/>
    <property type="match status" value="1"/>
</dbReference>
<dbReference type="Pfam" id="PF03401">
    <property type="entry name" value="TctC"/>
    <property type="match status" value="1"/>
</dbReference>
<reference evidence="2 3" key="1">
    <citation type="submission" date="2019-01" db="EMBL/GenBank/DDBJ databases">
        <authorList>
            <person name="Chen W.-M."/>
        </authorList>
    </citation>
    <scope>NUCLEOTIDE SEQUENCE [LARGE SCALE GENOMIC DNA]</scope>
    <source>
        <strain evidence="2 3">CCP-6</strain>
    </source>
</reference>
<gene>
    <name evidence="2" type="ORF">EOD42_11640</name>
</gene>
<sequence>MGVSSLAFRAYPARNEKIGKGRMRNSCRIGRRAALSLPFVAAAGAAGAQEAWPSKPVRMMIPYPPGGPTDILGRIAANRLTQDLGQPFVVENRGGAGGSIGAEMIARAAPDGYNFLVNASAHVIVPHMMRVNYDPVRDFAPVTTIASVPLILVVPVSSPARDVQGLIAHLRATPTARSFASSSNGGAPHLAGEMFKLATGIELQHVPYRGSGQALPDVVAGQVGFMIDSMASSADLVRQGRLRALAVTTRERQPAFPDVPTMEQAGLPGFVITTWYGIWAPAQTPGRLVTAMQEATAKALAAPDSTQRLSALGAIAGGESPETYANFTTAENERYARLVREANIRAE</sequence>
<dbReference type="OrthoDB" id="8443386at2"/>
<dbReference type="Proteomes" id="UP000282957">
    <property type="component" value="Unassembled WGS sequence"/>
</dbReference>
<dbReference type="InterPro" id="IPR042100">
    <property type="entry name" value="Bug_dom1"/>
</dbReference>
<comment type="caution">
    <text evidence="2">The sequence shown here is derived from an EMBL/GenBank/DDBJ whole genome shotgun (WGS) entry which is preliminary data.</text>
</comment>
<dbReference type="EMBL" id="SACL01000003">
    <property type="protein sequence ID" value="RVT97037.1"/>
    <property type="molecule type" value="Genomic_DNA"/>
</dbReference>
<organism evidence="2 3">
    <name type="scientific">Rhodovarius crocodyli</name>
    <dbReference type="NCBI Taxonomy" id="1979269"/>
    <lineage>
        <taxon>Bacteria</taxon>
        <taxon>Pseudomonadati</taxon>
        <taxon>Pseudomonadota</taxon>
        <taxon>Alphaproteobacteria</taxon>
        <taxon>Acetobacterales</taxon>
        <taxon>Roseomonadaceae</taxon>
        <taxon>Rhodovarius</taxon>
    </lineage>
</organism>
<dbReference type="AlphaFoldDB" id="A0A437MHB7"/>
<evidence type="ECO:0000313" key="2">
    <source>
        <dbReference type="EMBL" id="RVT97037.1"/>
    </source>
</evidence>
<accession>A0A437MHB7</accession>
<protein>
    <submittedName>
        <fullName evidence="2">Tripartite tricarboxylate transporter substrate binding protein</fullName>
    </submittedName>
</protein>